<dbReference type="AlphaFoldDB" id="R9I1K0"/>
<keyword evidence="1" id="KW-1133">Transmembrane helix</keyword>
<keyword evidence="1" id="KW-0812">Transmembrane</keyword>
<gene>
    <name evidence="2" type="ORF">C802_03529</name>
</gene>
<dbReference type="Proteomes" id="UP000014200">
    <property type="component" value="Unassembled WGS sequence"/>
</dbReference>
<proteinExistence type="predicted"/>
<dbReference type="EMBL" id="ASSP01000021">
    <property type="protein sequence ID" value="EOS09976.1"/>
    <property type="molecule type" value="Genomic_DNA"/>
</dbReference>
<feature type="transmembrane region" description="Helical" evidence="1">
    <location>
        <begin position="7"/>
        <end position="26"/>
    </location>
</feature>
<protein>
    <submittedName>
        <fullName evidence="2">Uncharacterized protein</fullName>
    </submittedName>
</protein>
<organism evidence="2 3">
    <name type="scientific">Phocaeicola sartorii</name>
    <dbReference type="NCBI Taxonomy" id="671267"/>
    <lineage>
        <taxon>Bacteria</taxon>
        <taxon>Pseudomonadati</taxon>
        <taxon>Bacteroidota</taxon>
        <taxon>Bacteroidia</taxon>
        <taxon>Bacteroidales</taxon>
        <taxon>Bacteroidaceae</taxon>
        <taxon>Phocaeicola</taxon>
    </lineage>
</organism>
<evidence type="ECO:0000313" key="3">
    <source>
        <dbReference type="Proteomes" id="UP000014200"/>
    </source>
</evidence>
<accession>R9I1K0</accession>
<keyword evidence="3" id="KW-1185">Reference proteome</keyword>
<comment type="caution">
    <text evidence="2">The sequence shown here is derived from an EMBL/GenBank/DDBJ whole genome shotgun (WGS) entry which is preliminary data.</text>
</comment>
<evidence type="ECO:0000256" key="1">
    <source>
        <dbReference type="SAM" id="Phobius"/>
    </source>
</evidence>
<dbReference type="HOGENOM" id="CLU_2931631_0_0_10"/>
<reference evidence="2 3" key="1">
    <citation type="submission" date="2013-04" db="EMBL/GenBank/DDBJ databases">
        <title>The Genome Sequence of Bacteroides massiliensis dnLKV3.</title>
        <authorList>
            <consortium name="The Broad Institute Genomics Platform"/>
            <consortium name="The Broad Institute Genome Sequencing Center for Infectious Disease"/>
            <person name="Earl A."/>
            <person name="Xavier R."/>
            <person name="Kuhn K."/>
            <person name="Stappenbeck T."/>
            <person name="Walker B."/>
            <person name="Young S."/>
            <person name="Zeng Q."/>
            <person name="Gargeya S."/>
            <person name="Fitzgerald M."/>
            <person name="Haas B."/>
            <person name="Abouelleil A."/>
            <person name="Allen A.W."/>
            <person name="Alvarado L."/>
            <person name="Arachchi H.M."/>
            <person name="Berlin A.M."/>
            <person name="Chapman S.B."/>
            <person name="Gainer-Dewar J."/>
            <person name="Goldberg J."/>
            <person name="Griggs A."/>
            <person name="Gujja S."/>
            <person name="Hansen M."/>
            <person name="Howarth C."/>
            <person name="Imamovic A."/>
            <person name="Ireland A."/>
            <person name="Larimer J."/>
            <person name="McCowan C."/>
            <person name="Murphy C."/>
            <person name="Pearson M."/>
            <person name="Poon T.W."/>
            <person name="Priest M."/>
            <person name="Roberts A."/>
            <person name="Saif S."/>
            <person name="Shea T."/>
            <person name="Sisk P."/>
            <person name="Sykes S."/>
            <person name="Wortman J."/>
            <person name="Nusbaum C."/>
            <person name="Birren B."/>
        </authorList>
    </citation>
    <scope>NUCLEOTIDE SEQUENCE [LARGE SCALE GENOMIC DNA]</scope>
    <source>
        <strain evidence="3">dnLKV3</strain>
    </source>
</reference>
<feature type="transmembrane region" description="Helical" evidence="1">
    <location>
        <begin position="38"/>
        <end position="56"/>
    </location>
</feature>
<sequence length="60" mass="7024">MKKDIGIHILLSLPVYIIIYMIIFSVTTTTDLPWNWRQPVNIIFSVLAGSFIVEYIKKRI</sequence>
<evidence type="ECO:0000313" key="2">
    <source>
        <dbReference type="EMBL" id="EOS09976.1"/>
    </source>
</evidence>
<name>R9I1K0_9BACT</name>
<keyword evidence="1" id="KW-0472">Membrane</keyword>